<gene>
    <name evidence="2" type="ORF">GRF29_103g1584907</name>
</gene>
<dbReference type="Proteomes" id="UP001280581">
    <property type="component" value="Unassembled WGS sequence"/>
</dbReference>
<dbReference type="InterPro" id="IPR036322">
    <property type="entry name" value="WD40_repeat_dom_sf"/>
</dbReference>
<organism evidence="2 3">
    <name type="scientific">Pseudopithomyces chartarum</name>
    <dbReference type="NCBI Taxonomy" id="1892770"/>
    <lineage>
        <taxon>Eukaryota</taxon>
        <taxon>Fungi</taxon>
        <taxon>Dikarya</taxon>
        <taxon>Ascomycota</taxon>
        <taxon>Pezizomycotina</taxon>
        <taxon>Dothideomycetes</taxon>
        <taxon>Pleosporomycetidae</taxon>
        <taxon>Pleosporales</taxon>
        <taxon>Massarineae</taxon>
        <taxon>Didymosphaeriaceae</taxon>
        <taxon>Pseudopithomyces</taxon>
    </lineage>
</organism>
<protein>
    <recommendedName>
        <fullName evidence="4">Nucleoporin NUP37</fullName>
    </recommendedName>
</protein>
<reference evidence="2 3" key="1">
    <citation type="submission" date="2021-02" db="EMBL/GenBank/DDBJ databases">
        <title>Genome assembly of Pseudopithomyces chartarum.</title>
        <authorList>
            <person name="Jauregui R."/>
            <person name="Singh J."/>
            <person name="Voisey C."/>
        </authorList>
    </citation>
    <scope>NUCLEOTIDE SEQUENCE [LARGE SCALE GENOMIC DNA]</scope>
    <source>
        <strain evidence="2 3">AGR01</strain>
    </source>
</reference>
<proteinExistence type="predicted"/>
<keyword evidence="3" id="KW-1185">Reference proteome</keyword>
<feature type="region of interest" description="Disordered" evidence="1">
    <location>
        <begin position="438"/>
        <end position="490"/>
    </location>
</feature>
<feature type="compositionally biased region" description="Low complexity" evidence="1">
    <location>
        <begin position="445"/>
        <end position="460"/>
    </location>
</feature>
<dbReference type="AlphaFoldDB" id="A0AAN6LUZ4"/>
<evidence type="ECO:0000313" key="3">
    <source>
        <dbReference type="Proteomes" id="UP001280581"/>
    </source>
</evidence>
<dbReference type="EMBL" id="WVTA01000009">
    <property type="protein sequence ID" value="KAK3207626.1"/>
    <property type="molecule type" value="Genomic_DNA"/>
</dbReference>
<evidence type="ECO:0000256" key="1">
    <source>
        <dbReference type="SAM" id="MobiDB-lite"/>
    </source>
</evidence>
<feature type="compositionally biased region" description="Polar residues" evidence="1">
    <location>
        <begin position="476"/>
        <end position="485"/>
    </location>
</feature>
<sequence length="660" mass="71467">MQPIVATKGKSTHLRYELPQRVHDSTVYPVKAPNGSTVILYGTETGVGVLWRGGRPLKQSAPSAKALTKPAPKVNGTKEAIVIIDSDDDEPARTVPTSPPQAEFEEEDEELDPSSPYPSIVQKLRLPLNTEVLHIAVPRVPKSSELLPGEAVPPIFSQKIVFAVACSDYTVRIISLPLSPPPNTAKERPLNSKSLYGEEVIRIPTYVGHQTIPNGVSMTWTSGAEPREAAVPDDRMEVDVDEDGTTALGRRSPRKKRVPSQVGATKDSNGFDLLVASSSTELGGLLKIWRFNLTEESVKATSPMAAYQTITLPKPASKIAFNTAQYPKRRHSQLLITDSAGIARIYDPFTPRKRGFSGGSTGAFVALFRTRFENFKSNTSSNPLVAARKPILDAAWVSDGQSILALLADGEWGIWDVKHTTTRSSADPSTFALRNFVGTSESDKSSSGSSSPKSRSNRASLVPMTPNTRRRKEETLFQSSPSHTIPTRGGVTVASLAPSIGATAEESVIIWYGKDVYRVTDLAKYRARAAMSKTGNSLPGPGLAQIHDVPLLGESIVSVSQFDTTTKEARMAVPRDVLFSAEYRLIISTMTNAPNTRDIPTAFSKAQVEEETTKRVDQTLLSRGELGIDGMQRLLDDMGGSGSRGTITFGNPRKVLFAPS</sequence>
<feature type="compositionally biased region" description="Acidic residues" evidence="1">
    <location>
        <begin position="103"/>
        <end position="112"/>
    </location>
</feature>
<feature type="region of interest" description="Disordered" evidence="1">
    <location>
        <begin position="243"/>
        <end position="263"/>
    </location>
</feature>
<evidence type="ECO:0000313" key="2">
    <source>
        <dbReference type="EMBL" id="KAK3207626.1"/>
    </source>
</evidence>
<dbReference type="SUPFAM" id="SSF50978">
    <property type="entry name" value="WD40 repeat-like"/>
    <property type="match status" value="1"/>
</dbReference>
<dbReference type="InterPro" id="IPR015943">
    <property type="entry name" value="WD40/YVTN_repeat-like_dom_sf"/>
</dbReference>
<feature type="region of interest" description="Disordered" evidence="1">
    <location>
        <begin position="85"/>
        <end position="116"/>
    </location>
</feature>
<evidence type="ECO:0008006" key="4">
    <source>
        <dbReference type="Google" id="ProtNLM"/>
    </source>
</evidence>
<accession>A0AAN6LUZ4</accession>
<comment type="caution">
    <text evidence="2">The sequence shown here is derived from an EMBL/GenBank/DDBJ whole genome shotgun (WGS) entry which is preliminary data.</text>
</comment>
<name>A0AAN6LUZ4_9PLEO</name>
<dbReference type="Gene3D" id="2.130.10.10">
    <property type="entry name" value="YVTN repeat-like/Quinoprotein amine dehydrogenase"/>
    <property type="match status" value="1"/>
</dbReference>